<evidence type="ECO:0000256" key="13">
    <source>
        <dbReference type="ARBA" id="ARBA00025830"/>
    </source>
</evidence>
<accession>A0A430FRI7</accession>
<dbReference type="GO" id="GO:0045259">
    <property type="term" value="C:proton-transporting ATP synthase complex"/>
    <property type="evidence" value="ECO:0007669"/>
    <property type="project" value="UniProtKB-KW"/>
</dbReference>
<dbReference type="GO" id="GO:0046961">
    <property type="term" value="F:proton-transporting ATPase activity, rotational mechanism"/>
    <property type="evidence" value="ECO:0007669"/>
    <property type="project" value="TreeGrafter"/>
</dbReference>
<dbReference type="CDD" id="cd06503">
    <property type="entry name" value="ATP-synt_Fo_b"/>
    <property type="match status" value="1"/>
</dbReference>
<dbReference type="Proteomes" id="UP000287609">
    <property type="component" value="Unassembled WGS sequence"/>
</dbReference>
<evidence type="ECO:0000313" key="18">
    <source>
        <dbReference type="Proteomes" id="UP000287609"/>
    </source>
</evidence>
<dbReference type="NCBIfam" id="TIGR01144">
    <property type="entry name" value="ATP_synt_b"/>
    <property type="match status" value="1"/>
</dbReference>
<keyword evidence="10 14" id="KW-0472">Membrane</keyword>
<dbReference type="GO" id="GO:0005886">
    <property type="term" value="C:plasma membrane"/>
    <property type="evidence" value="ECO:0007669"/>
    <property type="project" value="UniProtKB-SubCell"/>
</dbReference>
<dbReference type="EMBL" id="QXGM01000001">
    <property type="protein sequence ID" value="RSX55486.1"/>
    <property type="molecule type" value="Genomic_DNA"/>
</dbReference>
<name>A0A430FRI7_9BIFI</name>
<keyword evidence="3 14" id="KW-0813">Transport</keyword>
<keyword evidence="4 14" id="KW-1003">Cell membrane</keyword>
<evidence type="ECO:0000256" key="9">
    <source>
        <dbReference type="ARBA" id="ARBA00023065"/>
    </source>
</evidence>
<comment type="subunit">
    <text evidence="13 14">F-type ATPases have 2 components, F(1) - the catalytic core - and F(0) - the membrane proton channel. F(1) has five subunits: alpha(3), beta(3), gamma(1), delta(1), epsilon(1). F(0) has three main subunits: a(1), b(2) and c(10-14). The alpha and beta chains form an alternating ring which encloses part of the gamma chain. F(1) is attached to F(0) by a central stalk formed by the gamma and epsilon chains, while a peripheral stalk is formed by the delta and b chains.</text>
</comment>
<evidence type="ECO:0000256" key="14">
    <source>
        <dbReference type="HAMAP-Rule" id="MF_01398"/>
    </source>
</evidence>
<dbReference type="InterPro" id="IPR028987">
    <property type="entry name" value="ATP_synth_B-like_membr_sf"/>
</dbReference>
<evidence type="ECO:0000256" key="15">
    <source>
        <dbReference type="RuleBase" id="RU003848"/>
    </source>
</evidence>
<evidence type="ECO:0000256" key="5">
    <source>
        <dbReference type="ARBA" id="ARBA00022547"/>
    </source>
</evidence>
<dbReference type="InterPro" id="IPR002146">
    <property type="entry name" value="ATP_synth_b/b'su_bac/chlpt"/>
</dbReference>
<evidence type="ECO:0000256" key="10">
    <source>
        <dbReference type="ARBA" id="ARBA00023136"/>
    </source>
</evidence>
<evidence type="ECO:0000256" key="6">
    <source>
        <dbReference type="ARBA" id="ARBA00022692"/>
    </source>
</evidence>
<evidence type="ECO:0000256" key="11">
    <source>
        <dbReference type="ARBA" id="ARBA00023310"/>
    </source>
</evidence>
<evidence type="ECO:0000256" key="8">
    <source>
        <dbReference type="ARBA" id="ARBA00022989"/>
    </source>
</evidence>
<keyword evidence="18" id="KW-1185">Reference proteome</keyword>
<dbReference type="NCBIfam" id="NF004412">
    <property type="entry name" value="PRK05759.1-3"/>
    <property type="match status" value="1"/>
</dbReference>
<evidence type="ECO:0000256" key="4">
    <source>
        <dbReference type="ARBA" id="ARBA00022475"/>
    </source>
</evidence>
<keyword evidence="6 14" id="KW-0812">Transmembrane</keyword>
<dbReference type="GO" id="GO:0046933">
    <property type="term" value="F:proton-transporting ATP synthase activity, rotational mechanism"/>
    <property type="evidence" value="ECO:0007669"/>
    <property type="project" value="UniProtKB-UniRule"/>
</dbReference>
<dbReference type="AlphaFoldDB" id="A0A430FRI7"/>
<comment type="subcellular location">
    <subcellularLocation>
        <location evidence="1 14">Cell membrane</location>
        <topology evidence="1 14">Single-pass membrane protein</topology>
    </subcellularLocation>
</comment>
<keyword evidence="11 14" id="KW-0066">ATP synthesis</keyword>
<organism evidence="17 18">
    <name type="scientific">Bifidobacterium dolichotidis</name>
    <dbReference type="NCBI Taxonomy" id="2306976"/>
    <lineage>
        <taxon>Bacteria</taxon>
        <taxon>Bacillati</taxon>
        <taxon>Actinomycetota</taxon>
        <taxon>Actinomycetes</taxon>
        <taxon>Bifidobacteriales</taxon>
        <taxon>Bifidobacteriaceae</taxon>
        <taxon>Bifidobacterium</taxon>
    </lineage>
</organism>
<dbReference type="PANTHER" id="PTHR33445:SF1">
    <property type="entry name" value="ATP SYNTHASE SUBUNIT B"/>
    <property type="match status" value="1"/>
</dbReference>
<dbReference type="HAMAP" id="MF_01398">
    <property type="entry name" value="ATP_synth_b_bprime"/>
    <property type="match status" value="1"/>
</dbReference>
<dbReference type="OrthoDB" id="5243563at2"/>
<dbReference type="InterPro" id="IPR005864">
    <property type="entry name" value="ATP_synth_F0_bsu_bac"/>
</dbReference>
<comment type="function">
    <text evidence="14">Component of the F(0) channel, it forms part of the peripheral stalk, linking F(1) to F(0).</text>
</comment>
<dbReference type="SUPFAM" id="SSF81573">
    <property type="entry name" value="F1F0 ATP synthase subunit B, membrane domain"/>
    <property type="match status" value="1"/>
</dbReference>
<dbReference type="Pfam" id="PF00430">
    <property type="entry name" value="ATP-synt_B"/>
    <property type="match status" value="1"/>
</dbReference>
<comment type="function">
    <text evidence="12 14">F(1)F(0) ATP synthase produces ATP from ADP in the presence of a proton or sodium gradient. F-type ATPases consist of two structural domains, F(1) containing the extramembraneous catalytic core and F(0) containing the membrane proton channel, linked together by a central stalk and a peripheral stalk. During catalysis, ATP synthesis in the catalytic domain of F(1) is coupled via a rotary mechanism of the central stalk subunits to proton translocation.</text>
</comment>
<comment type="caution">
    <text evidence="17">The sequence shown here is derived from an EMBL/GenBank/DDBJ whole genome shotgun (WGS) entry which is preliminary data.</text>
</comment>
<keyword evidence="5 14" id="KW-0138">CF(0)</keyword>
<feature type="transmembrane region" description="Helical" evidence="14">
    <location>
        <begin position="19"/>
        <end position="38"/>
    </location>
</feature>
<evidence type="ECO:0000256" key="7">
    <source>
        <dbReference type="ARBA" id="ARBA00022781"/>
    </source>
</evidence>
<proteinExistence type="inferred from homology"/>
<evidence type="ECO:0000256" key="3">
    <source>
        <dbReference type="ARBA" id="ARBA00022448"/>
    </source>
</evidence>
<evidence type="ECO:0000313" key="17">
    <source>
        <dbReference type="EMBL" id="RSX55486.1"/>
    </source>
</evidence>
<sequence length="176" mass="19420">MVTLAEGGADLFIPKVYDIVWSLIILIIVALFFYKFFLPKFQSVFDERAEKIKGGMAKAEQAQKDADEMKKEFEAKLAEARIDASQKRDNANAEAARIIAEARSRAATEAAQITENANRSIEAMKQKALVEVKAQINQDAVRLAAGILQRDLTDAAVQQDMIDKQIDGMASADQGK</sequence>
<comment type="similarity">
    <text evidence="2 14 15">Belongs to the ATPase B chain family.</text>
</comment>
<feature type="coiled-coil region" evidence="16">
    <location>
        <begin position="52"/>
        <end position="90"/>
    </location>
</feature>
<keyword evidence="8 14" id="KW-1133">Transmembrane helix</keyword>
<evidence type="ECO:0000256" key="12">
    <source>
        <dbReference type="ARBA" id="ARBA00025198"/>
    </source>
</evidence>
<keyword evidence="16" id="KW-0175">Coiled coil</keyword>
<dbReference type="InterPro" id="IPR050059">
    <property type="entry name" value="ATP_synthase_B_chain"/>
</dbReference>
<keyword evidence="7 14" id="KW-0375">Hydrogen ion transport</keyword>
<dbReference type="PANTHER" id="PTHR33445">
    <property type="entry name" value="ATP SYNTHASE SUBUNIT B', CHLOROPLASTIC"/>
    <property type="match status" value="1"/>
</dbReference>
<evidence type="ECO:0000256" key="2">
    <source>
        <dbReference type="ARBA" id="ARBA00005513"/>
    </source>
</evidence>
<protein>
    <recommendedName>
        <fullName evidence="14">ATP synthase subunit b</fullName>
    </recommendedName>
    <alternativeName>
        <fullName evidence="14">ATP synthase F(0) sector subunit b</fullName>
    </alternativeName>
    <alternativeName>
        <fullName evidence="14">ATPase subunit I</fullName>
    </alternativeName>
    <alternativeName>
        <fullName evidence="14">F-type ATPase subunit b</fullName>
        <shortName evidence="14">F-ATPase subunit b</shortName>
    </alternativeName>
</protein>
<evidence type="ECO:0000256" key="16">
    <source>
        <dbReference type="SAM" id="Coils"/>
    </source>
</evidence>
<gene>
    <name evidence="14" type="primary">atpF</name>
    <name evidence="17" type="ORF">D2E26_0049</name>
</gene>
<keyword evidence="9 14" id="KW-0406">Ion transport</keyword>
<evidence type="ECO:0000256" key="1">
    <source>
        <dbReference type="ARBA" id="ARBA00004162"/>
    </source>
</evidence>
<reference evidence="17 18" key="1">
    <citation type="submission" date="2018-09" db="EMBL/GenBank/DDBJ databases">
        <title>Characterization of the phylogenetic diversity of five novel species belonging to the genus Bifidobacterium.</title>
        <authorList>
            <person name="Lugli G.A."/>
            <person name="Duranti S."/>
            <person name="Milani C."/>
        </authorList>
    </citation>
    <scope>NUCLEOTIDE SEQUENCE [LARGE SCALE GENOMIC DNA]</scope>
    <source>
        <strain evidence="17 18">2036B</strain>
    </source>
</reference>